<evidence type="ECO:0000313" key="11">
    <source>
        <dbReference type="EMBL" id="MBK8574008.1"/>
    </source>
</evidence>
<keyword evidence="5" id="KW-0997">Cell inner membrane</keyword>
<evidence type="ECO:0000256" key="5">
    <source>
        <dbReference type="ARBA" id="ARBA00022519"/>
    </source>
</evidence>
<protein>
    <submittedName>
        <fullName evidence="11">Energy transducer TonB</fullName>
    </submittedName>
</protein>
<dbReference type="InterPro" id="IPR006260">
    <property type="entry name" value="TonB/TolA_C"/>
</dbReference>
<dbReference type="GO" id="GO:0015031">
    <property type="term" value="P:protein transport"/>
    <property type="evidence" value="ECO:0007669"/>
    <property type="project" value="UniProtKB-KW"/>
</dbReference>
<dbReference type="EMBL" id="JADKCH010000033">
    <property type="protein sequence ID" value="MBK8574008.1"/>
    <property type="molecule type" value="Genomic_DNA"/>
</dbReference>
<evidence type="ECO:0000256" key="3">
    <source>
        <dbReference type="ARBA" id="ARBA00022448"/>
    </source>
</evidence>
<dbReference type="InterPro" id="IPR051045">
    <property type="entry name" value="TonB-dependent_transducer"/>
</dbReference>
<evidence type="ECO:0000256" key="2">
    <source>
        <dbReference type="ARBA" id="ARBA00006555"/>
    </source>
</evidence>
<dbReference type="AlphaFoldDB" id="A0A936K6Q6"/>
<comment type="similarity">
    <text evidence="2">Belongs to the TonB family.</text>
</comment>
<dbReference type="InterPro" id="IPR037682">
    <property type="entry name" value="TonB_C"/>
</dbReference>
<keyword evidence="7" id="KW-0653">Protein transport</keyword>
<keyword evidence="9" id="KW-0472">Membrane</keyword>
<dbReference type="Proteomes" id="UP000709959">
    <property type="component" value="Unassembled WGS sequence"/>
</dbReference>
<keyword evidence="8" id="KW-1133">Transmembrane helix</keyword>
<reference evidence="11 12" key="1">
    <citation type="submission" date="2020-10" db="EMBL/GenBank/DDBJ databases">
        <title>Connecting structure to function with the recovery of over 1000 high-quality activated sludge metagenome-assembled genomes encoding full-length rRNA genes using long-read sequencing.</title>
        <authorList>
            <person name="Singleton C.M."/>
            <person name="Petriglieri F."/>
            <person name="Kristensen J.M."/>
            <person name="Kirkegaard R.H."/>
            <person name="Michaelsen T.Y."/>
            <person name="Andersen M.H."/>
            <person name="Karst S.M."/>
            <person name="Dueholm M.S."/>
            <person name="Nielsen P.H."/>
            <person name="Albertsen M."/>
        </authorList>
    </citation>
    <scope>NUCLEOTIDE SEQUENCE [LARGE SCALE GENOMIC DNA]</scope>
    <source>
        <strain evidence="11">OdNE_18-Q3-R46-58_MAXAC.008</strain>
    </source>
</reference>
<keyword evidence="3" id="KW-0813">Transport</keyword>
<dbReference type="GO" id="GO:0055085">
    <property type="term" value="P:transmembrane transport"/>
    <property type="evidence" value="ECO:0007669"/>
    <property type="project" value="InterPro"/>
</dbReference>
<dbReference type="NCBIfam" id="TIGR01352">
    <property type="entry name" value="tonB_Cterm"/>
    <property type="match status" value="1"/>
</dbReference>
<dbReference type="PROSITE" id="PS52015">
    <property type="entry name" value="TONB_CTD"/>
    <property type="match status" value="1"/>
</dbReference>
<dbReference type="PANTHER" id="PTHR33446:SF2">
    <property type="entry name" value="PROTEIN TONB"/>
    <property type="match status" value="1"/>
</dbReference>
<keyword evidence="6" id="KW-0812">Transmembrane</keyword>
<dbReference type="Pfam" id="PF03544">
    <property type="entry name" value="TonB_C"/>
    <property type="match status" value="1"/>
</dbReference>
<dbReference type="Gene3D" id="3.30.1150.10">
    <property type="match status" value="1"/>
</dbReference>
<dbReference type="SUPFAM" id="SSF74653">
    <property type="entry name" value="TolA/TonB C-terminal domain"/>
    <property type="match status" value="1"/>
</dbReference>
<dbReference type="GO" id="GO:0098797">
    <property type="term" value="C:plasma membrane protein complex"/>
    <property type="evidence" value="ECO:0007669"/>
    <property type="project" value="TreeGrafter"/>
</dbReference>
<proteinExistence type="inferred from homology"/>
<feature type="domain" description="TonB C-terminal" evidence="10">
    <location>
        <begin position="37"/>
        <end position="128"/>
    </location>
</feature>
<dbReference type="GO" id="GO:0031992">
    <property type="term" value="F:energy transducer activity"/>
    <property type="evidence" value="ECO:0007669"/>
    <property type="project" value="TreeGrafter"/>
</dbReference>
<organism evidence="11 12">
    <name type="scientific">Candidatus Geothrix odensensis</name>
    <dbReference type="NCBI Taxonomy" id="2954440"/>
    <lineage>
        <taxon>Bacteria</taxon>
        <taxon>Pseudomonadati</taxon>
        <taxon>Acidobacteriota</taxon>
        <taxon>Holophagae</taxon>
        <taxon>Holophagales</taxon>
        <taxon>Holophagaceae</taxon>
        <taxon>Geothrix</taxon>
    </lineage>
</organism>
<name>A0A936K6Q6_9BACT</name>
<evidence type="ECO:0000256" key="7">
    <source>
        <dbReference type="ARBA" id="ARBA00022927"/>
    </source>
</evidence>
<comment type="caution">
    <text evidence="11">The sequence shown here is derived from an EMBL/GenBank/DDBJ whole genome shotgun (WGS) entry which is preliminary data.</text>
</comment>
<accession>A0A936K6Q6</accession>
<comment type="subcellular location">
    <subcellularLocation>
        <location evidence="1">Cell inner membrane</location>
        <topology evidence="1">Single-pass membrane protein</topology>
        <orientation evidence="1">Periplasmic side</orientation>
    </subcellularLocation>
</comment>
<evidence type="ECO:0000256" key="4">
    <source>
        <dbReference type="ARBA" id="ARBA00022475"/>
    </source>
</evidence>
<evidence type="ECO:0000256" key="6">
    <source>
        <dbReference type="ARBA" id="ARBA00022692"/>
    </source>
</evidence>
<dbReference type="PANTHER" id="PTHR33446">
    <property type="entry name" value="PROTEIN TONB-RELATED"/>
    <property type="match status" value="1"/>
</dbReference>
<evidence type="ECO:0000256" key="8">
    <source>
        <dbReference type="ARBA" id="ARBA00022989"/>
    </source>
</evidence>
<evidence type="ECO:0000259" key="10">
    <source>
        <dbReference type="PROSITE" id="PS52015"/>
    </source>
</evidence>
<evidence type="ECO:0000256" key="1">
    <source>
        <dbReference type="ARBA" id="ARBA00004383"/>
    </source>
</evidence>
<sequence length="128" mass="13340">MGQPDGVPGGQAGAVSAGVPGAQAGGVPAVSLGAVVPPRFDAAYLQNPEPGYPLVSKRLGEEGKVLLRVLVNPEGLAEQVEVRQSSGHPRLDQAALGTVRRWRFTPARRGADRLAAWVLVPLSFQLDA</sequence>
<evidence type="ECO:0000313" key="12">
    <source>
        <dbReference type="Proteomes" id="UP000709959"/>
    </source>
</evidence>
<gene>
    <name evidence="11" type="ORF">IPN91_15620</name>
</gene>
<evidence type="ECO:0000256" key="9">
    <source>
        <dbReference type="ARBA" id="ARBA00023136"/>
    </source>
</evidence>
<keyword evidence="4" id="KW-1003">Cell membrane</keyword>